<reference evidence="1 2" key="1">
    <citation type="journal article" date="2021" name="Sci. Rep.">
        <title>Chromosome anchoring in Senegalese sole (Solea senegalensis) reveals sex-associated markers and genome rearrangements in flatfish.</title>
        <authorList>
            <person name="Guerrero-Cozar I."/>
            <person name="Gomez-Garrido J."/>
            <person name="Berbel C."/>
            <person name="Martinez-Blanch J.F."/>
            <person name="Alioto T."/>
            <person name="Claros M.G."/>
            <person name="Gagnaire P.A."/>
            <person name="Manchado M."/>
        </authorList>
    </citation>
    <scope>NUCLEOTIDE SEQUENCE [LARGE SCALE GENOMIC DNA]</scope>
    <source>
        <strain evidence="1">Sse05_10M</strain>
    </source>
</reference>
<organism evidence="1 2">
    <name type="scientific">Solea senegalensis</name>
    <name type="common">Senegalese sole</name>
    <dbReference type="NCBI Taxonomy" id="28829"/>
    <lineage>
        <taxon>Eukaryota</taxon>
        <taxon>Metazoa</taxon>
        <taxon>Chordata</taxon>
        <taxon>Craniata</taxon>
        <taxon>Vertebrata</taxon>
        <taxon>Euteleostomi</taxon>
        <taxon>Actinopterygii</taxon>
        <taxon>Neopterygii</taxon>
        <taxon>Teleostei</taxon>
        <taxon>Neoteleostei</taxon>
        <taxon>Acanthomorphata</taxon>
        <taxon>Carangaria</taxon>
        <taxon>Pleuronectiformes</taxon>
        <taxon>Pleuronectoidei</taxon>
        <taxon>Soleidae</taxon>
        <taxon>Solea</taxon>
    </lineage>
</organism>
<dbReference type="EMBL" id="JAGKHQ010000008">
    <property type="protein sequence ID" value="KAG7509617.1"/>
    <property type="molecule type" value="Genomic_DNA"/>
</dbReference>
<keyword evidence="2" id="KW-1185">Reference proteome</keyword>
<sequence>MELMELSVNTIHPHIQSCVKNLTDDQWSRVASGSPDTSTTQRLAHMLLKMLSDLSGVWSKPDVILEQAHDSLKGSVTQSFGEVLRVESVHSSCTDQLAKMIAKEVEDSVKTPRTQTRITPSHRLKAMIHSACKILRVCARTNKNCYTETPSVSERGQTASQKSVQSVENIIIEKVNQIVEPILDDISHKEYNLLQEVSSLETQCAADDIAQSFTEAMNLQETKVPGPKSYHQTCLLLDRVTKKICEFFVKRLIKALTCQIISQVKAKFTSEAINTDNESLRSLLDHVESVLLTSAEIQTRGNELCAFYKPEKISPADVDTFTWEISTLLYKHITGQIIPQTREAAAVMVPRQHTNMYLDIRNRVIYFLSLISWWLSDQALHCSDGVLSALIDHEKGAALQNPHVKTYDELVQATADAGVYSKFCLGCVITEVFMNTVAEVKDSWIFVSDLESKLLHLVDETWAELDGFNNVDITPKDSDNLYKAILKDLRKCCSPLAMLIYMSSGDSSALRKVIVMSCKTYLKKQNCIMSRVGSTVRKGFSSIFS</sequence>
<dbReference type="Proteomes" id="UP000693946">
    <property type="component" value="Linkage Group LG16"/>
</dbReference>
<proteinExistence type="predicted"/>
<evidence type="ECO:0000313" key="1">
    <source>
        <dbReference type="EMBL" id="KAG7509617.1"/>
    </source>
</evidence>
<protein>
    <submittedName>
        <fullName evidence="1">Uncharacterized protein</fullName>
    </submittedName>
</protein>
<gene>
    <name evidence="1" type="ORF">JOB18_000165</name>
</gene>
<evidence type="ECO:0000313" key="2">
    <source>
        <dbReference type="Proteomes" id="UP000693946"/>
    </source>
</evidence>
<dbReference type="AlphaFoldDB" id="A0AAV6RVR6"/>
<comment type="caution">
    <text evidence="1">The sequence shown here is derived from an EMBL/GenBank/DDBJ whole genome shotgun (WGS) entry which is preliminary data.</text>
</comment>
<name>A0AAV6RVR6_SOLSE</name>
<accession>A0AAV6RVR6</accession>